<dbReference type="Pfam" id="PF08482">
    <property type="entry name" value="HrpB_C"/>
    <property type="match status" value="1"/>
</dbReference>
<dbReference type="NCBIfam" id="NF008662">
    <property type="entry name" value="PRK11664.1"/>
    <property type="match status" value="1"/>
</dbReference>
<dbReference type="SUPFAM" id="SSF52540">
    <property type="entry name" value="P-loop containing nucleoside triphosphate hydrolases"/>
    <property type="match status" value="1"/>
</dbReference>
<dbReference type="Gene3D" id="1.20.120.1080">
    <property type="match status" value="1"/>
</dbReference>
<dbReference type="InterPro" id="IPR027417">
    <property type="entry name" value="P-loop_NTPase"/>
</dbReference>
<evidence type="ECO:0000259" key="7">
    <source>
        <dbReference type="PROSITE" id="PS51194"/>
    </source>
</evidence>
<evidence type="ECO:0000256" key="3">
    <source>
        <dbReference type="ARBA" id="ARBA00022806"/>
    </source>
</evidence>
<comment type="caution">
    <text evidence="8">The sequence shown here is derived from an EMBL/GenBank/DDBJ whole genome shotgun (WGS) entry which is preliminary data.</text>
</comment>
<dbReference type="PANTHER" id="PTHR43519:SF1">
    <property type="entry name" value="ATP-DEPENDENT RNA HELICASE HRPB"/>
    <property type="match status" value="1"/>
</dbReference>
<dbReference type="PROSITE" id="PS51194">
    <property type="entry name" value="HELICASE_CTER"/>
    <property type="match status" value="1"/>
</dbReference>
<evidence type="ECO:0000256" key="1">
    <source>
        <dbReference type="ARBA" id="ARBA00022741"/>
    </source>
</evidence>
<protein>
    <submittedName>
        <fullName evidence="8">ATP-dependent RNA helicase HrpB</fullName>
        <ecNumber evidence="8">3.6.4.13</ecNumber>
    </submittedName>
</protein>
<dbReference type="InterPro" id="IPR001650">
    <property type="entry name" value="Helicase_C-like"/>
</dbReference>
<dbReference type="PIRSF" id="PIRSF005496">
    <property type="entry name" value="ATP_hel_hrpB"/>
    <property type="match status" value="1"/>
</dbReference>
<dbReference type="Proteomes" id="UP000838672">
    <property type="component" value="Unassembled WGS sequence"/>
</dbReference>
<dbReference type="Gene3D" id="3.40.50.300">
    <property type="entry name" value="P-loop containing nucleotide triphosphate hydrolases"/>
    <property type="match status" value="2"/>
</dbReference>
<feature type="compositionally biased region" description="Basic and acidic residues" evidence="5">
    <location>
        <begin position="806"/>
        <end position="821"/>
    </location>
</feature>
<dbReference type="GO" id="GO:0003724">
    <property type="term" value="F:RNA helicase activity"/>
    <property type="evidence" value="ECO:0007669"/>
    <property type="project" value="UniProtKB-EC"/>
</dbReference>
<dbReference type="EC" id="3.6.4.13" evidence="8"/>
<feature type="domain" description="Helicase ATP-binding" evidence="6">
    <location>
        <begin position="13"/>
        <end position="176"/>
    </location>
</feature>
<keyword evidence="9" id="KW-1185">Reference proteome</keyword>
<dbReference type="Pfam" id="PF00271">
    <property type="entry name" value="Helicase_C"/>
    <property type="match status" value="1"/>
</dbReference>
<keyword evidence="2 8" id="KW-0378">Hydrolase</keyword>
<dbReference type="InterPro" id="IPR014001">
    <property type="entry name" value="Helicase_ATP-bd"/>
</dbReference>
<name>A0ABN8DS49_9VIBR</name>
<dbReference type="Pfam" id="PF04408">
    <property type="entry name" value="WHD_HA2"/>
    <property type="match status" value="1"/>
</dbReference>
<evidence type="ECO:0000256" key="4">
    <source>
        <dbReference type="ARBA" id="ARBA00022840"/>
    </source>
</evidence>
<dbReference type="InterPro" id="IPR056329">
    <property type="entry name" value="CON_HrpB"/>
</dbReference>
<dbReference type="NCBIfam" id="TIGR01970">
    <property type="entry name" value="DEAH_box_HrpB"/>
    <property type="match status" value="1"/>
</dbReference>
<dbReference type="SMART" id="SM00490">
    <property type="entry name" value="HELICc"/>
    <property type="match status" value="1"/>
</dbReference>
<dbReference type="InterPro" id="IPR049614">
    <property type="entry name" value="HrpB_DEXH"/>
</dbReference>
<feature type="domain" description="Helicase C-terminal" evidence="7">
    <location>
        <begin position="190"/>
        <end position="367"/>
    </location>
</feature>
<dbReference type="SMART" id="SM00487">
    <property type="entry name" value="DEXDc"/>
    <property type="match status" value="1"/>
</dbReference>
<dbReference type="RefSeq" id="WP_237464582.1">
    <property type="nucleotide sequence ID" value="NZ_CAKLDI010000001.1"/>
</dbReference>
<reference evidence="8" key="1">
    <citation type="submission" date="2021-11" db="EMBL/GenBank/DDBJ databases">
        <authorList>
            <person name="Rodrigo-Torres L."/>
            <person name="Arahal R. D."/>
            <person name="Lucena T."/>
        </authorList>
    </citation>
    <scope>NUCLEOTIDE SEQUENCE</scope>
    <source>
        <strain evidence="8">CECT 7929</strain>
    </source>
</reference>
<dbReference type="InterPro" id="IPR011545">
    <property type="entry name" value="DEAD/DEAH_box_helicase_dom"/>
</dbReference>
<dbReference type="InterPro" id="IPR013689">
    <property type="entry name" value="RNA_helicase_ATP-dep_HrpB_C"/>
</dbReference>
<dbReference type="SMART" id="SM00847">
    <property type="entry name" value="HA2"/>
    <property type="match status" value="1"/>
</dbReference>
<evidence type="ECO:0000256" key="2">
    <source>
        <dbReference type="ARBA" id="ARBA00022801"/>
    </source>
</evidence>
<dbReference type="CDD" id="cd17990">
    <property type="entry name" value="DEXHc_HrpB"/>
    <property type="match status" value="1"/>
</dbReference>
<dbReference type="InterPro" id="IPR007502">
    <property type="entry name" value="Helicase-assoc_dom"/>
</dbReference>
<dbReference type="CDD" id="cd18791">
    <property type="entry name" value="SF2_C_RHA"/>
    <property type="match status" value="1"/>
</dbReference>
<dbReference type="EMBL" id="CAKLDI010000001">
    <property type="protein sequence ID" value="CAH0532630.1"/>
    <property type="molecule type" value="Genomic_DNA"/>
</dbReference>
<dbReference type="PROSITE" id="PS51192">
    <property type="entry name" value="HELICASE_ATP_BIND_1"/>
    <property type="match status" value="1"/>
</dbReference>
<keyword evidence="3 8" id="KW-0347">Helicase</keyword>
<evidence type="ECO:0000313" key="9">
    <source>
        <dbReference type="Proteomes" id="UP000838672"/>
    </source>
</evidence>
<evidence type="ECO:0000259" key="6">
    <source>
        <dbReference type="PROSITE" id="PS51192"/>
    </source>
</evidence>
<accession>A0ABN8DS49</accession>
<dbReference type="Pfam" id="PF24473">
    <property type="entry name" value="CON_HrpB"/>
    <property type="match status" value="1"/>
</dbReference>
<dbReference type="GO" id="GO:0016787">
    <property type="term" value="F:hydrolase activity"/>
    <property type="evidence" value="ECO:0007669"/>
    <property type="project" value="UniProtKB-KW"/>
</dbReference>
<evidence type="ECO:0000256" key="5">
    <source>
        <dbReference type="SAM" id="MobiDB-lite"/>
    </source>
</evidence>
<evidence type="ECO:0000313" key="8">
    <source>
        <dbReference type="EMBL" id="CAH0532630.1"/>
    </source>
</evidence>
<dbReference type="InterPro" id="IPR048333">
    <property type="entry name" value="HA2_WH"/>
</dbReference>
<dbReference type="Pfam" id="PF00270">
    <property type="entry name" value="DEAD"/>
    <property type="match status" value="1"/>
</dbReference>
<proteinExistence type="predicted"/>
<dbReference type="PANTHER" id="PTHR43519">
    <property type="entry name" value="ATP-DEPENDENT RNA HELICASE HRPB"/>
    <property type="match status" value="1"/>
</dbReference>
<organism evidence="8 9">
    <name type="scientific">Vibrio stylophorae</name>
    <dbReference type="NCBI Taxonomy" id="659351"/>
    <lineage>
        <taxon>Bacteria</taxon>
        <taxon>Pseudomonadati</taxon>
        <taxon>Pseudomonadota</taxon>
        <taxon>Gammaproteobacteria</taxon>
        <taxon>Vibrionales</taxon>
        <taxon>Vibrionaceae</taxon>
        <taxon>Vibrio</taxon>
    </lineage>
</organism>
<keyword evidence="1" id="KW-0547">Nucleotide-binding</keyword>
<gene>
    <name evidence="8" type="primary">hrpB</name>
    <name evidence="8" type="ORF">VST7929_00470</name>
</gene>
<keyword evidence="4" id="KW-0067">ATP-binding</keyword>
<feature type="region of interest" description="Disordered" evidence="5">
    <location>
        <begin position="806"/>
        <end position="835"/>
    </location>
</feature>
<sequence length="835" mass="93071">MSLPIDAVLDALRSALQQNAQVILKAPPGAGKSTQLPLSLVTHPCFDGRIILLEPRRLAARNIAYYLAAQLGESVGERIGFRVRGESKVSAQTRLEIVTEGVLTRMLQRDPELSGVSLVIFDEYHERSLHADTALAFCLESQMALRDDLHLLVMSATLDQQALQDLLPDAAYIESQGRCFAVDIHYRPLSAQQYLDEALERAVLFASQNYQGSILVFLPGTGEIKRLQQRLEASLDRQIAICPLYGQLDAKAQQAAIAPAPSNQRKVVLATNIAETSLTIEGIEVVIDSGLERRAHWDAKSGISQLKTVSIAQSSAEQRAGRAGRLMPGHCIRLYSESHLQQQAKVPMPEILRSDLSQLALELAQWGCSDASELSWLTQPPAAHLSQAQKQLQQLGALTHNLQLTPLGQRMSQIGTEPRLAAMLAQAQHEAPNALPLCAIITALLEDPVKQASSNFATQLHLFQQQKLAPRYRQRAQQLLQQLAPKQQVTWQNLNWQDIVLRDDECAYWLSYAFTDRLALKRGDSHRYQLASGQGAQLSQDDPLSQSPALLVLALNQTQQGDSRIFTALPCNIEALAQRKPQAFDWQTVVFWHEEKGALIAEEQYRYGQLILARKPAPSSAMSTEAKQQALAQALSKQLEKSGLSALPMTESAWQKLTRARCAAHWQAGGPWPALDDAALIANVDTWLAPFLTQINRLSQLAQLEWHSVLDSYLGWDQVQWLSRELPTHFTSAIGHRYAIVYHENQPPCLSLRLQEMYGQSQTPMVAEGKQAVMLELLSPAQRPIQRTQDLAGFWQGSYKEVQKEMKGRYPKHVWPDDPAHHQPSLKTKRQQQSS</sequence>
<dbReference type="InterPro" id="IPR010225">
    <property type="entry name" value="HrpB"/>
</dbReference>